<organism evidence="1 2">
    <name type="scientific">Nocardia pseudobrasiliensis</name>
    <dbReference type="NCBI Taxonomy" id="45979"/>
    <lineage>
        <taxon>Bacteria</taxon>
        <taxon>Bacillati</taxon>
        <taxon>Actinomycetota</taxon>
        <taxon>Actinomycetes</taxon>
        <taxon>Mycobacteriales</taxon>
        <taxon>Nocardiaceae</taxon>
        <taxon>Nocardia</taxon>
    </lineage>
</organism>
<evidence type="ECO:0000313" key="2">
    <source>
        <dbReference type="Proteomes" id="UP000254869"/>
    </source>
</evidence>
<gene>
    <name evidence="1" type="ORF">DFR76_115135</name>
</gene>
<dbReference type="RefSeq" id="WP_068001030.1">
    <property type="nucleotide sequence ID" value="NZ_QQBC01000015.1"/>
</dbReference>
<evidence type="ECO:0000313" key="1">
    <source>
        <dbReference type="EMBL" id="RDI60505.1"/>
    </source>
</evidence>
<reference evidence="1 2" key="1">
    <citation type="submission" date="2018-07" db="EMBL/GenBank/DDBJ databases">
        <title>Genomic Encyclopedia of Type Strains, Phase IV (KMG-IV): sequencing the most valuable type-strain genomes for metagenomic binning, comparative biology and taxonomic classification.</title>
        <authorList>
            <person name="Goeker M."/>
        </authorList>
    </citation>
    <scope>NUCLEOTIDE SEQUENCE [LARGE SCALE GENOMIC DNA]</scope>
    <source>
        <strain evidence="1 2">DSM 44290</strain>
    </source>
</reference>
<keyword evidence="2" id="KW-1185">Reference proteome</keyword>
<name>A0A370HQE3_9NOCA</name>
<proteinExistence type="predicted"/>
<sequence length="70" mass="7611">MSREEIRLLVDSFGGLLSILRSADPADKLEIYRQLGLKLTYNHETRVVAAETTPNPPVGVLVVSGGGYIL</sequence>
<dbReference type="Proteomes" id="UP000254869">
    <property type="component" value="Unassembled WGS sequence"/>
</dbReference>
<protein>
    <submittedName>
        <fullName evidence="1">Uncharacterized protein</fullName>
    </submittedName>
</protein>
<dbReference type="EMBL" id="QQBC01000015">
    <property type="protein sequence ID" value="RDI60505.1"/>
    <property type="molecule type" value="Genomic_DNA"/>
</dbReference>
<accession>A0A370HQE3</accession>
<dbReference type="AlphaFoldDB" id="A0A370HQE3"/>
<comment type="caution">
    <text evidence="1">The sequence shown here is derived from an EMBL/GenBank/DDBJ whole genome shotgun (WGS) entry which is preliminary data.</text>
</comment>